<keyword evidence="1" id="KW-1185">Reference proteome</keyword>
<sequence>MDRTTGTAQYRASAHTFRNIPDQKRRYPNIEQKTMLYIWCEKNFKCLTLLSNLIEKTKLLEEGLTEDGEGLTEVNRRR</sequence>
<organism evidence="1 2">
    <name type="scientific">Romanomermis culicivorax</name>
    <name type="common">Nematode worm</name>
    <dbReference type="NCBI Taxonomy" id="13658"/>
    <lineage>
        <taxon>Eukaryota</taxon>
        <taxon>Metazoa</taxon>
        <taxon>Ecdysozoa</taxon>
        <taxon>Nematoda</taxon>
        <taxon>Enoplea</taxon>
        <taxon>Dorylaimia</taxon>
        <taxon>Mermithida</taxon>
        <taxon>Mermithoidea</taxon>
        <taxon>Mermithidae</taxon>
        <taxon>Romanomermis</taxon>
    </lineage>
</organism>
<dbReference type="WBParaSite" id="nRc.2.0.1.t30354-RA">
    <property type="protein sequence ID" value="nRc.2.0.1.t30354-RA"/>
    <property type="gene ID" value="nRc.2.0.1.g30354"/>
</dbReference>
<evidence type="ECO:0000313" key="2">
    <source>
        <dbReference type="WBParaSite" id="nRc.2.0.1.t30354-RA"/>
    </source>
</evidence>
<reference evidence="2" key="1">
    <citation type="submission" date="2022-11" db="UniProtKB">
        <authorList>
            <consortium name="WormBaseParasite"/>
        </authorList>
    </citation>
    <scope>IDENTIFICATION</scope>
</reference>
<evidence type="ECO:0000313" key="1">
    <source>
        <dbReference type="Proteomes" id="UP000887565"/>
    </source>
</evidence>
<name>A0A915JWF0_ROMCU</name>
<accession>A0A915JWF0</accession>
<proteinExistence type="predicted"/>
<protein>
    <submittedName>
        <fullName evidence="2">Uncharacterized protein</fullName>
    </submittedName>
</protein>
<dbReference type="AlphaFoldDB" id="A0A915JWF0"/>
<dbReference type="Proteomes" id="UP000887565">
    <property type="component" value="Unplaced"/>
</dbReference>